<sequence>FWICDFPPSISTSLSKLCLRTWFLHNFMDGSTKTPTTTVANIPNVTHSLSLPAPSTPPKAQVTNTQPQPEG</sequence>
<reference evidence="2" key="2">
    <citation type="submission" date="2025-08" db="UniProtKB">
        <authorList>
            <consortium name="Ensembl"/>
        </authorList>
    </citation>
    <scope>IDENTIFICATION</scope>
</reference>
<dbReference type="Proteomes" id="UP000016666">
    <property type="component" value="Chromosome 2"/>
</dbReference>
<feature type="compositionally biased region" description="Polar residues" evidence="1">
    <location>
        <begin position="61"/>
        <end position="71"/>
    </location>
</feature>
<evidence type="ECO:0000256" key="1">
    <source>
        <dbReference type="SAM" id="MobiDB-lite"/>
    </source>
</evidence>
<dbReference type="Ensembl" id="ENSAPLT00000044686.1">
    <property type="protein sequence ID" value="ENSAPLP00000027230.1"/>
    <property type="gene ID" value="ENSAPLG00000029549.1"/>
</dbReference>
<reference evidence="2 3" key="1">
    <citation type="submission" date="2017-10" db="EMBL/GenBank/DDBJ databases">
        <title>A new Pekin duck reference genome.</title>
        <authorList>
            <person name="Hou Z.-C."/>
            <person name="Zhou Z.-K."/>
            <person name="Zhu F."/>
            <person name="Hou S.-S."/>
        </authorList>
    </citation>
    <scope>NUCLEOTIDE SEQUENCE [LARGE SCALE GENOMIC DNA]</scope>
</reference>
<evidence type="ECO:0000313" key="3">
    <source>
        <dbReference type="Proteomes" id="UP000016666"/>
    </source>
</evidence>
<keyword evidence="3" id="KW-1185">Reference proteome</keyword>
<accession>A0A493TNR2</accession>
<reference evidence="2" key="3">
    <citation type="submission" date="2025-09" db="UniProtKB">
        <authorList>
            <consortium name="Ensembl"/>
        </authorList>
    </citation>
    <scope>IDENTIFICATION</scope>
</reference>
<name>A0A493TNR2_ANAPP</name>
<protein>
    <submittedName>
        <fullName evidence="2">Uncharacterized protein</fullName>
    </submittedName>
</protein>
<feature type="region of interest" description="Disordered" evidence="1">
    <location>
        <begin position="47"/>
        <end position="71"/>
    </location>
</feature>
<evidence type="ECO:0000313" key="2">
    <source>
        <dbReference type="Ensembl" id="ENSAPLP00000027230.1"/>
    </source>
</evidence>
<proteinExistence type="predicted"/>
<dbReference type="AlphaFoldDB" id="A0A493TNR2"/>
<organism evidence="2 3">
    <name type="scientific">Anas platyrhynchos platyrhynchos</name>
    <name type="common">Northern mallard</name>
    <dbReference type="NCBI Taxonomy" id="8840"/>
    <lineage>
        <taxon>Eukaryota</taxon>
        <taxon>Metazoa</taxon>
        <taxon>Chordata</taxon>
        <taxon>Craniata</taxon>
        <taxon>Vertebrata</taxon>
        <taxon>Euteleostomi</taxon>
        <taxon>Archelosauria</taxon>
        <taxon>Archosauria</taxon>
        <taxon>Dinosauria</taxon>
        <taxon>Saurischia</taxon>
        <taxon>Theropoda</taxon>
        <taxon>Coelurosauria</taxon>
        <taxon>Aves</taxon>
        <taxon>Neognathae</taxon>
        <taxon>Galloanserae</taxon>
        <taxon>Anseriformes</taxon>
        <taxon>Anatidae</taxon>
        <taxon>Anatinae</taxon>
        <taxon>Anas</taxon>
    </lineage>
</organism>